<dbReference type="Pfam" id="PF01926">
    <property type="entry name" value="MMR_HSR1"/>
    <property type="match status" value="1"/>
</dbReference>
<dbReference type="InParanoid" id="A0A3N4LKD8"/>
<feature type="domain" description="G" evidence="1">
    <location>
        <begin position="2"/>
        <end position="68"/>
    </location>
</feature>
<reference evidence="2 3" key="1">
    <citation type="journal article" date="2018" name="Nat. Ecol. Evol.">
        <title>Pezizomycetes genomes reveal the molecular basis of ectomycorrhizal truffle lifestyle.</title>
        <authorList>
            <person name="Murat C."/>
            <person name="Payen T."/>
            <person name="Noel B."/>
            <person name="Kuo A."/>
            <person name="Morin E."/>
            <person name="Chen J."/>
            <person name="Kohler A."/>
            <person name="Krizsan K."/>
            <person name="Balestrini R."/>
            <person name="Da Silva C."/>
            <person name="Montanini B."/>
            <person name="Hainaut M."/>
            <person name="Levati E."/>
            <person name="Barry K.W."/>
            <person name="Belfiori B."/>
            <person name="Cichocki N."/>
            <person name="Clum A."/>
            <person name="Dockter R.B."/>
            <person name="Fauchery L."/>
            <person name="Guy J."/>
            <person name="Iotti M."/>
            <person name="Le Tacon F."/>
            <person name="Lindquist E.A."/>
            <person name="Lipzen A."/>
            <person name="Malagnac F."/>
            <person name="Mello A."/>
            <person name="Molinier V."/>
            <person name="Miyauchi S."/>
            <person name="Poulain J."/>
            <person name="Riccioni C."/>
            <person name="Rubini A."/>
            <person name="Sitrit Y."/>
            <person name="Splivallo R."/>
            <person name="Traeger S."/>
            <person name="Wang M."/>
            <person name="Zifcakova L."/>
            <person name="Wipf D."/>
            <person name="Zambonelli A."/>
            <person name="Paolocci F."/>
            <person name="Nowrousian M."/>
            <person name="Ottonello S."/>
            <person name="Baldrian P."/>
            <person name="Spatafora J.W."/>
            <person name="Henrissat B."/>
            <person name="Nagy L.G."/>
            <person name="Aury J.M."/>
            <person name="Wincker P."/>
            <person name="Grigoriev I.V."/>
            <person name="Bonfante P."/>
            <person name="Martin F.M."/>
        </authorList>
    </citation>
    <scope>NUCLEOTIDE SEQUENCE [LARGE SCALE GENOMIC DNA]</scope>
    <source>
        <strain evidence="2 3">ATCC MYA-4762</strain>
    </source>
</reference>
<dbReference type="AlphaFoldDB" id="A0A3N4LKD8"/>
<evidence type="ECO:0000313" key="3">
    <source>
        <dbReference type="Proteomes" id="UP000267821"/>
    </source>
</evidence>
<accession>A0A3N4LKD8</accession>
<dbReference type="CDD" id="cd00882">
    <property type="entry name" value="Ras_like_GTPase"/>
    <property type="match status" value="1"/>
</dbReference>
<evidence type="ECO:0000313" key="2">
    <source>
        <dbReference type="EMBL" id="RPB21852.1"/>
    </source>
</evidence>
<dbReference type="OrthoDB" id="8954335at2759"/>
<proteinExistence type="predicted"/>
<keyword evidence="3" id="KW-1185">Reference proteome</keyword>
<name>A0A3N4LKD8_9PEZI</name>
<dbReference type="InterPro" id="IPR006073">
    <property type="entry name" value="GTP-bd"/>
</dbReference>
<dbReference type="GO" id="GO:0005525">
    <property type="term" value="F:GTP binding"/>
    <property type="evidence" value="ECO:0007669"/>
    <property type="project" value="InterPro"/>
</dbReference>
<evidence type="ECO:0000259" key="1">
    <source>
        <dbReference type="Pfam" id="PF01926"/>
    </source>
</evidence>
<sequence length="170" mass="18867">MILVMGSRGVGKSLFINTLVGGYVAQVGDGITPCMYLIHDCTTTCLLVPTRISRSKVLLIDTPGCEDYNHPEKSVVCAQICRTLAHQYQRGISLRGIIYLQRMPQAQEPEITSPESLLTMFQDICGNSRAFFSNIILTTIGWQLPEFEESIAAVREGEICKSWTQILTHG</sequence>
<dbReference type="Gene3D" id="3.40.50.300">
    <property type="entry name" value="P-loop containing nucleotide triphosphate hydrolases"/>
    <property type="match status" value="1"/>
</dbReference>
<protein>
    <recommendedName>
        <fullName evidence="1">G domain-containing protein</fullName>
    </recommendedName>
</protein>
<dbReference type="InterPro" id="IPR027417">
    <property type="entry name" value="P-loop_NTPase"/>
</dbReference>
<dbReference type="STRING" id="1051890.A0A3N4LKD8"/>
<dbReference type="EMBL" id="ML121556">
    <property type="protein sequence ID" value="RPB21852.1"/>
    <property type="molecule type" value="Genomic_DNA"/>
</dbReference>
<dbReference type="Proteomes" id="UP000267821">
    <property type="component" value="Unassembled WGS sequence"/>
</dbReference>
<organism evidence="2 3">
    <name type="scientific">Terfezia boudieri ATCC MYA-4762</name>
    <dbReference type="NCBI Taxonomy" id="1051890"/>
    <lineage>
        <taxon>Eukaryota</taxon>
        <taxon>Fungi</taxon>
        <taxon>Dikarya</taxon>
        <taxon>Ascomycota</taxon>
        <taxon>Pezizomycotina</taxon>
        <taxon>Pezizomycetes</taxon>
        <taxon>Pezizales</taxon>
        <taxon>Pezizaceae</taxon>
        <taxon>Terfezia</taxon>
    </lineage>
</organism>
<dbReference type="SUPFAM" id="SSF52540">
    <property type="entry name" value="P-loop containing nucleoside triphosphate hydrolases"/>
    <property type="match status" value="1"/>
</dbReference>
<feature type="non-terminal residue" evidence="2">
    <location>
        <position position="170"/>
    </location>
</feature>
<gene>
    <name evidence="2" type="ORF">L211DRAFT_752867</name>
</gene>